<reference evidence="4" key="1">
    <citation type="journal article" date="2019" name="Int. J. Syst. Evol. Microbiol.">
        <title>The Global Catalogue of Microorganisms (GCM) 10K type strain sequencing project: providing services to taxonomists for standard genome sequencing and annotation.</title>
        <authorList>
            <consortium name="The Broad Institute Genomics Platform"/>
            <consortium name="The Broad Institute Genome Sequencing Center for Infectious Disease"/>
            <person name="Wu L."/>
            <person name="Ma J."/>
        </authorList>
    </citation>
    <scope>NUCLEOTIDE SEQUENCE [LARGE SCALE GENOMIC DNA]</scope>
    <source>
        <strain evidence="4">GH52</strain>
    </source>
</reference>
<sequence length="230" mass="25953">MEHRWLEEERLFVNVEAEQDGSASGKRYFSRGGVKFALLKLLSKQAMHGYQMMKALEKQSGGLYKPSAGTIYPTLQMLRDQGYIVSAKQEDKQVFSITESGLVLLEKKGHHARTIEPGENQEQLDQGVVIVVDSEQTQTALAGKDSEQKQEATQEKTSESLGLKEQVEQKAEDEHRKGRRLTPVGRELIHLLRAAERSALSDGDKAVQFRFILHQLRNSLYELVEGEGEE</sequence>
<comment type="caution">
    <text evidence="3">The sequence shown here is derived from an EMBL/GenBank/DDBJ whole genome shotgun (WGS) entry which is preliminary data.</text>
</comment>
<feature type="compositionally biased region" description="Basic and acidic residues" evidence="1">
    <location>
        <begin position="165"/>
        <end position="176"/>
    </location>
</feature>
<dbReference type="InterPro" id="IPR005149">
    <property type="entry name" value="Tscrpt_reg_PadR_N"/>
</dbReference>
<evidence type="ECO:0000256" key="1">
    <source>
        <dbReference type="SAM" id="MobiDB-lite"/>
    </source>
</evidence>
<proteinExistence type="predicted"/>
<gene>
    <name evidence="3" type="ORF">ACFSJH_13190</name>
</gene>
<dbReference type="Gene3D" id="1.10.10.10">
    <property type="entry name" value="Winged helix-like DNA-binding domain superfamily/Winged helix DNA-binding domain"/>
    <property type="match status" value="1"/>
</dbReference>
<dbReference type="Proteomes" id="UP001597362">
    <property type="component" value="Unassembled WGS sequence"/>
</dbReference>
<dbReference type="RefSeq" id="WP_377773096.1">
    <property type="nucleotide sequence ID" value="NZ_JBHUHO010000031.1"/>
</dbReference>
<dbReference type="SUPFAM" id="SSF46785">
    <property type="entry name" value="Winged helix' DNA-binding domain"/>
    <property type="match status" value="1"/>
</dbReference>
<evidence type="ECO:0000313" key="3">
    <source>
        <dbReference type="EMBL" id="MFD2116677.1"/>
    </source>
</evidence>
<dbReference type="EMBL" id="JBHUHO010000031">
    <property type="protein sequence ID" value="MFD2116677.1"/>
    <property type="molecule type" value="Genomic_DNA"/>
</dbReference>
<dbReference type="Pfam" id="PF03551">
    <property type="entry name" value="PadR"/>
    <property type="match status" value="1"/>
</dbReference>
<feature type="domain" description="Transcription regulator PadR N-terminal" evidence="2">
    <location>
        <begin position="38"/>
        <end position="105"/>
    </location>
</feature>
<dbReference type="InterPro" id="IPR036390">
    <property type="entry name" value="WH_DNA-bd_sf"/>
</dbReference>
<evidence type="ECO:0000259" key="2">
    <source>
        <dbReference type="Pfam" id="PF03551"/>
    </source>
</evidence>
<dbReference type="PANTHER" id="PTHR43252">
    <property type="entry name" value="TRANSCRIPTIONAL REGULATOR YQJI"/>
    <property type="match status" value="1"/>
</dbReference>
<evidence type="ECO:0000313" key="4">
    <source>
        <dbReference type="Proteomes" id="UP001597362"/>
    </source>
</evidence>
<feature type="region of interest" description="Disordered" evidence="1">
    <location>
        <begin position="140"/>
        <end position="181"/>
    </location>
</feature>
<dbReference type="InterPro" id="IPR036388">
    <property type="entry name" value="WH-like_DNA-bd_sf"/>
</dbReference>
<name>A0ABW4YLR8_9BACL</name>
<dbReference type="PANTHER" id="PTHR43252:SF2">
    <property type="entry name" value="TRANSCRIPTION REGULATOR, PADR-LIKE FAMILY"/>
    <property type="match status" value="1"/>
</dbReference>
<protein>
    <submittedName>
        <fullName evidence="3">PadR family transcriptional regulator</fullName>
    </submittedName>
</protein>
<organism evidence="3 4">
    <name type="scientific">Paenibacillus yanchengensis</name>
    <dbReference type="NCBI Taxonomy" id="2035833"/>
    <lineage>
        <taxon>Bacteria</taxon>
        <taxon>Bacillati</taxon>
        <taxon>Bacillota</taxon>
        <taxon>Bacilli</taxon>
        <taxon>Bacillales</taxon>
        <taxon>Paenibacillaceae</taxon>
        <taxon>Paenibacillus</taxon>
    </lineage>
</organism>
<accession>A0ABW4YLR8</accession>
<feature type="compositionally biased region" description="Basic and acidic residues" evidence="1">
    <location>
        <begin position="144"/>
        <end position="158"/>
    </location>
</feature>
<keyword evidence="4" id="KW-1185">Reference proteome</keyword>